<sequence length="498" mass="53836">MMLITISRESQCCWVLCRIISPSLHVPSDTSAAIPVGLLACQRDPLLRSLKTTIVSAALLKPSPPPSLNKASHTKKAKASSVPTFPHPVLQDAVVWNVQVVKRHGGLAVHYVKPAEDVSDVPDVLASGKNVIVELGPAGFQRRLDHMSMHTSQHLLSSVIDSTLKTPTLTWSLTPWPSPAYIDLPRPLTAAEISSVQDHVNRHVFAGRRVHVQPASTGATATATIDIIRAEPQPSSRELGRGLPRDYSGGVHRLVIIDGVDRTPCCGTHLPSLSTLQLFLFPSPTSSSATSFRHLFLAGPRLLDHLASTHALLARTAGVLSCGAPETPDRVALVVDESKRREKRVEDLERELAGVLGRQLAEEMARWRAADGAGPGPRDDGWVRCLSRTDDSQTARAFLHAVTLAFEAHLLPEQTGEARRFTLLLASSPPSQTSSSTTVVMLLGSEEKRVKAASEELKRQFATLKGGGKATRWSGKFVGVWLAEREGKTAQSLLSRSS</sequence>
<accession>A0ACC0UPU0</accession>
<evidence type="ECO:0000313" key="2">
    <source>
        <dbReference type="Proteomes" id="UP001207468"/>
    </source>
</evidence>
<keyword evidence="2" id="KW-1185">Reference proteome</keyword>
<organism evidence="1 2">
    <name type="scientific">Russula earlei</name>
    <dbReference type="NCBI Taxonomy" id="71964"/>
    <lineage>
        <taxon>Eukaryota</taxon>
        <taxon>Fungi</taxon>
        <taxon>Dikarya</taxon>
        <taxon>Basidiomycota</taxon>
        <taxon>Agaricomycotina</taxon>
        <taxon>Agaricomycetes</taxon>
        <taxon>Russulales</taxon>
        <taxon>Russulaceae</taxon>
        <taxon>Russula</taxon>
    </lineage>
</organism>
<name>A0ACC0UPU0_9AGAM</name>
<protein>
    <submittedName>
        <fullName evidence="1">ThrRS/AlaRS common domain-containing protein</fullName>
    </submittedName>
</protein>
<reference evidence="1" key="1">
    <citation type="submission" date="2021-03" db="EMBL/GenBank/DDBJ databases">
        <title>Evolutionary priming and transition to the ectomycorrhizal habit in an iconic lineage of mushroom-forming fungi: is preadaptation a requirement?</title>
        <authorList>
            <consortium name="DOE Joint Genome Institute"/>
            <person name="Looney B.P."/>
            <person name="Miyauchi S."/>
            <person name="Morin E."/>
            <person name="Drula E."/>
            <person name="Courty P.E."/>
            <person name="Chicoki N."/>
            <person name="Fauchery L."/>
            <person name="Kohler A."/>
            <person name="Kuo A."/>
            <person name="LaButti K."/>
            <person name="Pangilinan J."/>
            <person name="Lipzen A."/>
            <person name="Riley R."/>
            <person name="Andreopoulos W."/>
            <person name="He G."/>
            <person name="Johnson J."/>
            <person name="Barry K.W."/>
            <person name="Grigoriev I.V."/>
            <person name="Nagy L."/>
            <person name="Hibbett D."/>
            <person name="Henrissat B."/>
            <person name="Matheny P.B."/>
            <person name="Labbe J."/>
            <person name="Martin A.F."/>
        </authorList>
    </citation>
    <scope>NUCLEOTIDE SEQUENCE</scope>
    <source>
        <strain evidence="1">BPL698</strain>
    </source>
</reference>
<gene>
    <name evidence="1" type="ORF">F5148DRAFT_1297038</name>
</gene>
<proteinExistence type="predicted"/>
<evidence type="ECO:0000313" key="1">
    <source>
        <dbReference type="EMBL" id="KAI9513315.1"/>
    </source>
</evidence>
<dbReference type="EMBL" id="JAGFNK010000002">
    <property type="protein sequence ID" value="KAI9513315.1"/>
    <property type="molecule type" value="Genomic_DNA"/>
</dbReference>
<dbReference type="Proteomes" id="UP001207468">
    <property type="component" value="Unassembled WGS sequence"/>
</dbReference>
<comment type="caution">
    <text evidence="1">The sequence shown here is derived from an EMBL/GenBank/DDBJ whole genome shotgun (WGS) entry which is preliminary data.</text>
</comment>